<dbReference type="Gene3D" id="1.10.510.10">
    <property type="entry name" value="Transferase(Phosphotransferase) domain 1"/>
    <property type="match status" value="1"/>
</dbReference>
<evidence type="ECO:0000313" key="11">
    <source>
        <dbReference type="Proteomes" id="UP000245119"/>
    </source>
</evidence>
<dbReference type="OrthoDB" id="3638488at2759"/>
<keyword evidence="5" id="KW-0418">Kinase</keyword>
<comment type="catalytic activity">
    <reaction evidence="8">
        <text>L-seryl-[protein] + ATP = O-phospho-L-seryl-[protein] + ADP + H(+)</text>
        <dbReference type="Rhea" id="RHEA:17989"/>
        <dbReference type="Rhea" id="RHEA-COMP:9863"/>
        <dbReference type="Rhea" id="RHEA-COMP:11604"/>
        <dbReference type="ChEBI" id="CHEBI:15378"/>
        <dbReference type="ChEBI" id="CHEBI:29999"/>
        <dbReference type="ChEBI" id="CHEBI:30616"/>
        <dbReference type="ChEBI" id="CHEBI:83421"/>
        <dbReference type="ChEBI" id="CHEBI:456216"/>
        <dbReference type="EC" id="2.7.11.1"/>
    </reaction>
</comment>
<accession>A0A2T7NNH1</accession>
<dbReference type="SMART" id="SM00220">
    <property type="entry name" value="S_TKc"/>
    <property type="match status" value="1"/>
</dbReference>
<dbReference type="AlphaFoldDB" id="A0A2T7NNH1"/>
<feature type="domain" description="Protein kinase" evidence="9">
    <location>
        <begin position="37"/>
        <end position="290"/>
    </location>
</feature>
<dbReference type="PROSITE" id="PS50011">
    <property type="entry name" value="PROTEIN_KINASE_DOM"/>
    <property type="match status" value="1"/>
</dbReference>
<evidence type="ECO:0000256" key="2">
    <source>
        <dbReference type="ARBA" id="ARBA00022527"/>
    </source>
</evidence>
<organism evidence="10 11">
    <name type="scientific">Pomacea canaliculata</name>
    <name type="common">Golden apple snail</name>
    <dbReference type="NCBI Taxonomy" id="400727"/>
    <lineage>
        <taxon>Eukaryota</taxon>
        <taxon>Metazoa</taxon>
        <taxon>Spiralia</taxon>
        <taxon>Lophotrochozoa</taxon>
        <taxon>Mollusca</taxon>
        <taxon>Gastropoda</taxon>
        <taxon>Caenogastropoda</taxon>
        <taxon>Architaenioglossa</taxon>
        <taxon>Ampullarioidea</taxon>
        <taxon>Ampullariidae</taxon>
        <taxon>Pomacea</taxon>
    </lineage>
</organism>
<keyword evidence="2" id="KW-0723">Serine/threonine-protein kinase</keyword>
<dbReference type="PROSITE" id="PS00108">
    <property type="entry name" value="PROTEIN_KINASE_ST"/>
    <property type="match status" value="1"/>
</dbReference>
<evidence type="ECO:0000256" key="6">
    <source>
        <dbReference type="ARBA" id="ARBA00022840"/>
    </source>
</evidence>
<evidence type="ECO:0000256" key="8">
    <source>
        <dbReference type="ARBA" id="ARBA00048679"/>
    </source>
</evidence>
<dbReference type="GO" id="GO:0035556">
    <property type="term" value="P:intracellular signal transduction"/>
    <property type="evidence" value="ECO:0007669"/>
    <property type="project" value="TreeGrafter"/>
</dbReference>
<dbReference type="GO" id="GO:0004674">
    <property type="term" value="F:protein serine/threonine kinase activity"/>
    <property type="evidence" value="ECO:0007669"/>
    <property type="project" value="UniProtKB-KW"/>
</dbReference>
<gene>
    <name evidence="10" type="ORF">C0Q70_15975</name>
</gene>
<dbReference type="Proteomes" id="UP000245119">
    <property type="component" value="Linkage Group LG10"/>
</dbReference>
<protein>
    <recommendedName>
        <fullName evidence="1">non-specific serine/threonine protein kinase</fullName>
        <ecNumber evidence="1">2.7.11.1</ecNumber>
    </recommendedName>
</protein>
<dbReference type="SUPFAM" id="SSF56112">
    <property type="entry name" value="Protein kinase-like (PK-like)"/>
    <property type="match status" value="1"/>
</dbReference>
<keyword evidence="6" id="KW-0067">ATP-binding</keyword>
<dbReference type="EMBL" id="PZQS01000010">
    <property type="protein sequence ID" value="PVD22719.1"/>
    <property type="molecule type" value="Genomic_DNA"/>
</dbReference>
<reference evidence="10 11" key="1">
    <citation type="submission" date="2018-04" db="EMBL/GenBank/DDBJ databases">
        <title>The genome of golden apple snail Pomacea canaliculata provides insight into stress tolerance and invasive adaptation.</title>
        <authorList>
            <person name="Liu C."/>
            <person name="Liu B."/>
            <person name="Ren Y."/>
            <person name="Zhang Y."/>
            <person name="Wang H."/>
            <person name="Li S."/>
            <person name="Jiang F."/>
            <person name="Yin L."/>
            <person name="Zhang G."/>
            <person name="Qian W."/>
            <person name="Fan W."/>
        </authorList>
    </citation>
    <scope>NUCLEOTIDE SEQUENCE [LARGE SCALE GENOMIC DNA]</scope>
    <source>
        <strain evidence="10">SZHN2017</strain>
        <tissue evidence="10">Muscle</tissue>
    </source>
</reference>
<dbReference type="GO" id="GO:0005524">
    <property type="term" value="F:ATP binding"/>
    <property type="evidence" value="ECO:0007669"/>
    <property type="project" value="UniProtKB-KW"/>
</dbReference>
<dbReference type="STRING" id="400727.A0A2T7NNH1"/>
<dbReference type="InterPro" id="IPR050236">
    <property type="entry name" value="Ser_Thr_kinase_AGC"/>
</dbReference>
<evidence type="ECO:0000256" key="5">
    <source>
        <dbReference type="ARBA" id="ARBA00022777"/>
    </source>
</evidence>
<keyword evidence="3" id="KW-0808">Transferase</keyword>
<dbReference type="EC" id="2.7.11.1" evidence="1"/>
<keyword evidence="11" id="KW-1185">Reference proteome</keyword>
<dbReference type="PANTHER" id="PTHR24356:SF184">
    <property type="entry name" value="SERINE_THREONINE-PROTEIN KINASE TRICORNERED"/>
    <property type="match status" value="1"/>
</dbReference>
<comment type="caution">
    <text evidence="10">The sequence shown here is derived from an EMBL/GenBank/DDBJ whole genome shotgun (WGS) entry which is preliminary data.</text>
</comment>
<name>A0A2T7NNH1_POMCA</name>
<sequence>MVSHLCVCPHRLPSLCGFPMSWHSLYIRWLLQLGAVTVFCEIFGEKSQSVTQQGPMTSGCHPCLSRCLETEESEIFGKLQDEFQEITDATRARARVQCPWTVEFLNLYESPFKQCILMEFIPGRNLLEELVVKKSLTVKQIRVYAAEMLACIFSVHRHGYIHSDIKLTNFMLDSYNHIKCATSGSASSFFYLIQCLELYPPHLNFWEVPDTSVLAQWHEIKDTHVQMFSIPHGTSYYCAPEVIKFTYKNWSMYGNNGFTFTCDFWSYGVCLYYLLFGHLPFYSRDKLQAS</sequence>
<keyword evidence="4" id="KW-0547">Nucleotide-binding</keyword>
<dbReference type="InterPro" id="IPR008271">
    <property type="entry name" value="Ser/Thr_kinase_AS"/>
</dbReference>
<evidence type="ECO:0000256" key="4">
    <source>
        <dbReference type="ARBA" id="ARBA00022741"/>
    </source>
</evidence>
<dbReference type="InterPro" id="IPR011009">
    <property type="entry name" value="Kinase-like_dom_sf"/>
</dbReference>
<dbReference type="PANTHER" id="PTHR24356">
    <property type="entry name" value="SERINE/THREONINE-PROTEIN KINASE"/>
    <property type="match status" value="1"/>
</dbReference>
<proteinExistence type="predicted"/>
<evidence type="ECO:0000256" key="3">
    <source>
        <dbReference type="ARBA" id="ARBA00022679"/>
    </source>
</evidence>
<evidence type="ECO:0000256" key="1">
    <source>
        <dbReference type="ARBA" id="ARBA00012513"/>
    </source>
</evidence>
<evidence type="ECO:0000256" key="7">
    <source>
        <dbReference type="ARBA" id="ARBA00047899"/>
    </source>
</evidence>
<dbReference type="Pfam" id="PF00069">
    <property type="entry name" value="Pkinase"/>
    <property type="match status" value="2"/>
</dbReference>
<dbReference type="InterPro" id="IPR000719">
    <property type="entry name" value="Prot_kinase_dom"/>
</dbReference>
<dbReference type="Gene3D" id="3.30.200.20">
    <property type="entry name" value="Phosphorylase Kinase, domain 1"/>
    <property type="match status" value="1"/>
</dbReference>
<evidence type="ECO:0000259" key="9">
    <source>
        <dbReference type="PROSITE" id="PS50011"/>
    </source>
</evidence>
<evidence type="ECO:0000313" key="10">
    <source>
        <dbReference type="EMBL" id="PVD22719.1"/>
    </source>
</evidence>
<comment type="catalytic activity">
    <reaction evidence="7">
        <text>L-threonyl-[protein] + ATP = O-phospho-L-threonyl-[protein] + ADP + H(+)</text>
        <dbReference type="Rhea" id="RHEA:46608"/>
        <dbReference type="Rhea" id="RHEA-COMP:11060"/>
        <dbReference type="Rhea" id="RHEA-COMP:11605"/>
        <dbReference type="ChEBI" id="CHEBI:15378"/>
        <dbReference type="ChEBI" id="CHEBI:30013"/>
        <dbReference type="ChEBI" id="CHEBI:30616"/>
        <dbReference type="ChEBI" id="CHEBI:61977"/>
        <dbReference type="ChEBI" id="CHEBI:456216"/>
        <dbReference type="EC" id="2.7.11.1"/>
    </reaction>
</comment>